<proteinExistence type="predicted"/>
<dbReference type="AlphaFoldDB" id="A0A7R9DTC2"/>
<evidence type="ECO:0000313" key="1">
    <source>
        <dbReference type="EMBL" id="CAD7420543.1"/>
    </source>
</evidence>
<gene>
    <name evidence="1" type="ORF">TPSB3V08_LOCUS13958</name>
</gene>
<name>A0A7R9DTC2_TIMPO</name>
<organism evidence="1">
    <name type="scientific">Timema poppense</name>
    <name type="common">Walking stick</name>
    <dbReference type="NCBI Taxonomy" id="170557"/>
    <lineage>
        <taxon>Eukaryota</taxon>
        <taxon>Metazoa</taxon>
        <taxon>Ecdysozoa</taxon>
        <taxon>Arthropoda</taxon>
        <taxon>Hexapoda</taxon>
        <taxon>Insecta</taxon>
        <taxon>Pterygota</taxon>
        <taxon>Neoptera</taxon>
        <taxon>Polyneoptera</taxon>
        <taxon>Phasmatodea</taxon>
        <taxon>Timematodea</taxon>
        <taxon>Timematoidea</taxon>
        <taxon>Timematidae</taxon>
        <taxon>Timema</taxon>
    </lineage>
</organism>
<sequence>MDNVAVGSQPSVSQTRQASHTWDNWILSSSIPSNHMVLERFEILVSVGLQLYSDDDILMAEKESDL</sequence>
<accession>A0A7R9DTC2</accession>
<protein>
    <submittedName>
        <fullName evidence="1">Uncharacterized protein</fullName>
    </submittedName>
</protein>
<reference evidence="1" key="1">
    <citation type="submission" date="2020-11" db="EMBL/GenBank/DDBJ databases">
        <authorList>
            <person name="Tran Van P."/>
        </authorList>
    </citation>
    <scope>NUCLEOTIDE SEQUENCE</scope>
</reference>
<dbReference type="EMBL" id="OD032995">
    <property type="protein sequence ID" value="CAD7420543.1"/>
    <property type="molecule type" value="Genomic_DNA"/>
</dbReference>